<dbReference type="OrthoDB" id="29853at2759"/>
<feature type="region of interest" description="Disordered" evidence="2">
    <location>
        <begin position="204"/>
        <end position="228"/>
    </location>
</feature>
<dbReference type="InterPro" id="IPR042277">
    <property type="entry name" value="IST1-like"/>
</dbReference>
<dbReference type="GO" id="GO:0015031">
    <property type="term" value="P:protein transport"/>
    <property type="evidence" value="ECO:0007669"/>
    <property type="project" value="InterPro"/>
</dbReference>
<evidence type="ECO:0000256" key="1">
    <source>
        <dbReference type="ARBA" id="ARBA00005536"/>
    </source>
</evidence>
<sequence>MGRKLDALLGRNSKTSKFKNLAKLAISRISILKNQRQVRCSHAQSDVIELLKLGHQERALLRVEHVIKEQNMLDAFAMIENYCDLLIERAVLLENRECHGELKEGISSLIFAASRCGEFPELQKIRQMLTSRFGKDFADCAVELRNKCRVNPKMIQKFSARQPSLEIRLKVLKGIASKIGVALYLEEDAPVIAEEKLDVNQKQKQFEPNKSANLEGTQLTGDRHESPAEEIIEDEELSESIKARKKYRDVAAAAQEAFDAAAYAAAAARAAIELSRSESRDNDPDDYSGSSHRQGTISNSNGNLKLIPLCIPWKEDLSRKAPVCNFCRALNAPKANIERMASVRTI</sequence>
<dbReference type="AlphaFoldDB" id="A0A5N6QX42"/>
<feature type="compositionally biased region" description="Polar residues" evidence="2">
    <location>
        <begin position="208"/>
        <end position="220"/>
    </location>
</feature>
<protein>
    <recommendedName>
        <fullName evidence="5">IST1-like protein</fullName>
    </recommendedName>
</protein>
<comment type="similarity">
    <text evidence="1">Belongs to the IST1 family.</text>
</comment>
<feature type="compositionally biased region" description="Polar residues" evidence="2">
    <location>
        <begin position="288"/>
        <end position="299"/>
    </location>
</feature>
<evidence type="ECO:0000313" key="4">
    <source>
        <dbReference type="Proteomes" id="UP000327013"/>
    </source>
</evidence>
<dbReference type="Proteomes" id="UP000327013">
    <property type="component" value="Chromosome 3"/>
</dbReference>
<reference evidence="3 4" key="1">
    <citation type="submission" date="2019-06" db="EMBL/GenBank/DDBJ databases">
        <title>A chromosomal-level reference genome of Carpinus fangiana (Coryloideae, Betulaceae).</title>
        <authorList>
            <person name="Yang X."/>
            <person name="Wang Z."/>
            <person name="Zhang L."/>
            <person name="Hao G."/>
            <person name="Liu J."/>
            <person name="Yang Y."/>
        </authorList>
    </citation>
    <scope>NUCLEOTIDE SEQUENCE [LARGE SCALE GENOMIC DNA]</scope>
    <source>
        <strain evidence="3">Cfa_2016G</strain>
        <tissue evidence="3">Leaf</tissue>
    </source>
</reference>
<evidence type="ECO:0000313" key="3">
    <source>
        <dbReference type="EMBL" id="KAE8022099.1"/>
    </source>
</evidence>
<dbReference type="PANTHER" id="PTHR12161">
    <property type="entry name" value="IST1 FAMILY MEMBER"/>
    <property type="match status" value="1"/>
</dbReference>
<dbReference type="PANTHER" id="PTHR12161:SF65">
    <property type="entry name" value="IST1-LIKE PROTEIN"/>
    <property type="match status" value="1"/>
</dbReference>
<name>A0A5N6QX42_9ROSI</name>
<accession>A0A5N6QX42</accession>
<evidence type="ECO:0008006" key="5">
    <source>
        <dbReference type="Google" id="ProtNLM"/>
    </source>
</evidence>
<dbReference type="InterPro" id="IPR005061">
    <property type="entry name" value="Ist1"/>
</dbReference>
<evidence type="ECO:0000256" key="2">
    <source>
        <dbReference type="SAM" id="MobiDB-lite"/>
    </source>
</evidence>
<feature type="region of interest" description="Disordered" evidence="2">
    <location>
        <begin position="274"/>
        <end position="299"/>
    </location>
</feature>
<dbReference type="Gene3D" id="1.20.1260.60">
    <property type="entry name" value="Vacuolar protein sorting-associated protein Ist1"/>
    <property type="match status" value="1"/>
</dbReference>
<organism evidence="3 4">
    <name type="scientific">Carpinus fangiana</name>
    <dbReference type="NCBI Taxonomy" id="176857"/>
    <lineage>
        <taxon>Eukaryota</taxon>
        <taxon>Viridiplantae</taxon>
        <taxon>Streptophyta</taxon>
        <taxon>Embryophyta</taxon>
        <taxon>Tracheophyta</taxon>
        <taxon>Spermatophyta</taxon>
        <taxon>Magnoliopsida</taxon>
        <taxon>eudicotyledons</taxon>
        <taxon>Gunneridae</taxon>
        <taxon>Pentapetalae</taxon>
        <taxon>rosids</taxon>
        <taxon>fabids</taxon>
        <taxon>Fagales</taxon>
        <taxon>Betulaceae</taxon>
        <taxon>Carpinus</taxon>
    </lineage>
</organism>
<dbReference type="FunFam" id="1.20.1260.60:FF:000002">
    <property type="entry name" value="Vacuolar protein sorting-associated protein IST1"/>
    <property type="match status" value="1"/>
</dbReference>
<keyword evidence="4" id="KW-1185">Reference proteome</keyword>
<proteinExistence type="inferred from homology"/>
<gene>
    <name evidence="3" type="ORF">FH972_007931</name>
</gene>
<dbReference type="Pfam" id="PF03398">
    <property type="entry name" value="Ist1"/>
    <property type="match status" value="1"/>
</dbReference>
<dbReference type="EMBL" id="CM017323">
    <property type="protein sequence ID" value="KAE8022099.1"/>
    <property type="molecule type" value="Genomic_DNA"/>
</dbReference>